<evidence type="ECO:0000256" key="3">
    <source>
        <dbReference type="ARBA" id="ARBA00023125"/>
    </source>
</evidence>
<organism evidence="8 9">
    <name type="scientific">Fodinibacter luteus</name>
    <dbReference type="NCBI Taxonomy" id="552064"/>
    <lineage>
        <taxon>Bacteria</taxon>
        <taxon>Bacillati</taxon>
        <taxon>Actinomycetota</taxon>
        <taxon>Actinomycetes</taxon>
        <taxon>Micrococcales</taxon>
        <taxon>Intrasporangiaceae</taxon>
        <taxon>Fodinibacter (ex Wang et al. 2009)</taxon>
    </lineage>
</organism>
<protein>
    <submittedName>
        <fullName evidence="8">Site-specific integrase</fullName>
    </submittedName>
</protein>
<gene>
    <name evidence="8" type="ORF">GCM10023168_31280</name>
</gene>
<evidence type="ECO:0000256" key="1">
    <source>
        <dbReference type="ARBA" id="ARBA00008857"/>
    </source>
</evidence>
<dbReference type="Pfam" id="PF14659">
    <property type="entry name" value="Phage_int_SAM_3"/>
    <property type="match status" value="1"/>
</dbReference>
<dbReference type="InterPro" id="IPR011010">
    <property type="entry name" value="DNA_brk_join_enz"/>
</dbReference>
<dbReference type="Proteomes" id="UP001500945">
    <property type="component" value="Unassembled WGS sequence"/>
</dbReference>
<dbReference type="CDD" id="cd01189">
    <property type="entry name" value="INT_ICEBs1_C_like"/>
    <property type="match status" value="1"/>
</dbReference>
<comment type="caution">
    <text evidence="8">The sequence shown here is derived from an EMBL/GenBank/DDBJ whole genome shotgun (WGS) entry which is preliminary data.</text>
</comment>
<evidence type="ECO:0000313" key="8">
    <source>
        <dbReference type="EMBL" id="GAA4410981.1"/>
    </source>
</evidence>
<evidence type="ECO:0000259" key="7">
    <source>
        <dbReference type="PROSITE" id="PS51900"/>
    </source>
</evidence>
<evidence type="ECO:0000256" key="4">
    <source>
        <dbReference type="ARBA" id="ARBA00023172"/>
    </source>
</evidence>
<dbReference type="Pfam" id="PF00589">
    <property type="entry name" value="Phage_integrase"/>
    <property type="match status" value="1"/>
</dbReference>
<dbReference type="Pfam" id="PF26003">
    <property type="entry name" value="Integrase_N_phage"/>
    <property type="match status" value="1"/>
</dbReference>
<name>A0ABP8KN96_9MICO</name>
<evidence type="ECO:0000256" key="5">
    <source>
        <dbReference type="PROSITE-ProRule" id="PRU01248"/>
    </source>
</evidence>
<reference evidence="9" key="1">
    <citation type="journal article" date="2019" name="Int. J. Syst. Evol. Microbiol.">
        <title>The Global Catalogue of Microorganisms (GCM) 10K type strain sequencing project: providing services to taxonomists for standard genome sequencing and annotation.</title>
        <authorList>
            <consortium name="The Broad Institute Genomics Platform"/>
            <consortium name="The Broad Institute Genome Sequencing Center for Infectious Disease"/>
            <person name="Wu L."/>
            <person name="Ma J."/>
        </authorList>
    </citation>
    <scope>NUCLEOTIDE SEQUENCE [LARGE SCALE GENOMIC DNA]</scope>
    <source>
        <strain evidence="9">JCM 17809</strain>
    </source>
</reference>
<accession>A0ABP8KN96</accession>
<feature type="domain" description="Core-binding (CB)" evidence="7">
    <location>
        <begin position="74"/>
        <end position="152"/>
    </location>
</feature>
<evidence type="ECO:0000256" key="2">
    <source>
        <dbReference type="ARBA" id="ARBA00022908"/>
    </source>
</evidence>
<feature type="domain" description="Tyr recombinase" evidence="6">
    <location>
        <begin position="174"/>
        <end position="362"/>
    </location>
</feature>
<dbReference type="InterPro" id="IPR004107">
    <property type="entry name" value="Integrase_SAM-like_N"/>
</dbReference>
<keyword evidence="2" id="KW-0229">DNA integration</keyword>
<dbReference type="PROSITE" id="PS51900">
    <property type="entry name" value="CB"/>
    <property type="match status" value="1"/>
</dbReference>
<keyword evidence="4" id="KW-0233">DNA recombination</keyword>
<keyword evidence="9" id="KW-1185">Reference proteome</keyword>
<dbReference type="InterPro" id="IPR010998">
    <property type="entry name" value="Integrase_recombinase_N"/>
</dbReference>
<dbReference type="Gene3D" id="1.10.150.130">
    <property type="match status" value="1"/>
</dbReference>
<proteinExistence type="inferred from homology"/>
<dbReference type="InterPro" id="IPR002104">
    <property type="entry name" value="Integrase_catalytic"/>
</dbReference>
<dbReference type="PROSITE" id="PS51898">
    <property type="entry name" value="TYR_RECOMBINASE"/>
    <property type="match status" value="1"/>
</dbReference>
<sequence>MSGRKGRRGFGRIRRLPSGRWQASYMAPDLRRTNAPMTFLTKADAEGWLGVERQKIVHGEFERPEPPAPPTAVVTFTDYATTWVATREIKPKTREGYEHVLNKYLVPRFTNRPIADITPAEVRTWWASMNPDTPTVRARSYALLKAVLNTAVADDLIDANPCRIRGASNSPRARDVRPASVEELSAIVEAMPEQYRALVLLGAWCALRSGELLELRRRDVDIVHGTVRVERAVSWVRGKAVTGTPKSAAGTRTVAIPPHIVPVVTHHLEVFTGSAANDLLFPGANGVSNLQPSTLYKYWQPARVSAGRPDLRFHDLRHTGATMAAMAGATLADLQQRLGHSSVNAALRYQHASQDRDRQIAEALSRMSNSAGQ</sequence>
<dbReference type="PANTHER" id="PTHR30349:SF64">
    <property type="entry name" value="PROPHAGE INTEGRASE INTD-RELATED"/>
    <property type="match status" value="1"/>
</dbReference>
<comment type="similarity">
    <text evidence="1">Belongs to the 'phage' integrase family.</text>
</comment>
<dbReference type="InterPro" id="IPR044068">
    <property type="entry name" value="CB"/>
</dbReference>
<evidence type="ECO:0000259" key="6">
    <source>
        <dbReference type="PROSITE" id="PS51898"/>
    </source>
</evidence>
<dbReference type="PANTHER" id="PTHR30349">
    <property type="entry name" value="PHAGE INTEGRASE-RELATED"/>
    <property type="match status" value="1"/>
</dbReference>
<evidence type="ECO:0000313" key="9">
    <source>
        <dbReference type="Proteomes" id="UP001500945"/>
    </source>
</evidence>
<dbReference type="InterPro" id="IPR050090">
    <property type="entry name" value="Tyrosine_recombinase_XerCD"/>
</dbReference>
<dbReference type="InterPro" id="IPR058717">
    <property type="entry name" value="Phage_L5_Integrase_N"/>
</dbReference>
<dbReference type="InterPro" id="IPR013762">
    <property type="entry name" value="Integrase-like_cat_sf"/>
</dbReference>
<dbReference type="SUPFAM" id="SSF56349">
    <property type="entry name" value="DNA breaking-rejoining enzymes"/>
    <property type="match status" value="1"/>
</dbReference>
<dbReference type="Gene3D" id="1.10.443.10">
    <property type="entry name" value="Intergrase catalytic core"/>
    <property type="match status" value="1"/>
</dbReference>
<dbReference type="EMBL" id="BAABGM010000022">
    <property type="protein sequence ID" value="GAA4410981.1"/>
    <property type="molecule type" value="Genomic_DNA"/>
</dbReference>
<keyword evidence="3 5" id="KW-0238">DNA-binding</keyword>